<reference evidence="1" key="1">
    <citation type="submission" date="2022-06" db="EMBL/GenBank/DDBJ databases">
        <title>Phylogenomic reconstructions and comparative analyses of Kickxellomycotina fungi.</title>
        <authorList>
            <person name="Reynolds N.K."/>
            <person name="Stajich J.E."/>
            <person name="Barry K."/>
            <person name="Grigoriev I.V."/>
            <person name="Crous P."/>
            <person name="Smith M.E."/>
        </authorList>
    </citation>
    <scope>NUCLEOTIDE SEQUENCE</scope>
    <source>
        <strain evidence="1">RSA 2271</strain>
    </source>
</reference>
<organism evidence="1 2">
    <name type="scientific">Spiromyces aspiralis</name>
    <dbReference type="NCBI Taxonomy" id="68401"/>
    <lineage>
        <taxon>Eukaryota</taxon>
        <taxon>Fungi</taxon>
        <taxon>Fungi incertae sedis</taxon>
        <taxon>Zoopagomycota</taxon>
        <taxon>Kickxellomycotina</taxon>
        <taxon>Kickxellomycetes</taxon>
        <taxon>Kickxellales</taxon>
        <taxon>Kickxellaceae</taxon>
        <taxon>Spiromyces</taxon>
    </lineage>
</organism>
<dbReference type="EMBL" id="JAMZIH010002352">
    <property type="protein sequence ID" value="KAJ1677503.1"/>
    <property type="molecule type" value="Genomic_DNA"/>
</dbReference>
<name>A0ACC1HLT2_9FUNG</name>
<accession>A0ACC1HLT2</accession>
<gene>
    <name evidence="1" type="primary">srp72</name>
    <name evidence="1" type="ORF">EV182_006034</name>
</gene>
<sequence length="297" mass="33011">MAEGNLASIFAQIRNALNDQDYPDVIRCCNKALKVAPSDAVVHRTKVVALIRVDKYKEALNAIDHAKKVKLNAELGFHYERAYCLFRLDRLSEAEKMLASMKRSDRVTHLEAQIAYKRGQFDKAQLAYDQILNRAVPPEDKEELQINLIACKAARAMSSPADPAEDGQKLIASDDGLSYEQLFNLASAELAQGRLANAIQHFNEAKDVCMTYLKEQGWLDDEIEAELATIKAQLACAEYFSGDAEKARSLWEDAHRARNVDRTTATLAWCNVLATSTDTVSAKDVTNALKALGSRSM</sequence>
<proteinExistence type="predicted"/>
<protein>
    <submittedName>
        <fullName evidence="1">Srp72p</fullName>
    </submittedName>
</protein>
<dbReference type="Proteomes" id="UP001145114">
    <property type="component" value="Unassembled WGS sequence"/>
</dbReference>
<feature type="non-terminal residue" evidence="1">
    <location>
        <position position="297"/>
    </location>
</feature>
<evidence type="ECO:0000313" key="2">
    <source>
        <dbReference type="Proteomes" id="UP001145114"/>
    </source>
</evidence>
<evidence type="ECO:0000313" key="1">
    <source>
        <dbReference type="EMBL" id="KAJ1677503.1"/>
    </source>
</evidence>
<keyword evidence="2" id="KW-1185">Reference proteome</keyword>
<comment type="caution">
    <text evidence="1">The sequence shown here is derived from an EMBL/GenBank/DDBJ whole genome shotgun (WGS) entry which is preliminary data.</text>
</comment>